<name>A0A8H7SBS5_9FUNG</name>
<reference evidence="2 3" key="1">
    <citation type="submission" date="2020-12" db="EMBL/GenBank/DDBJ databases">
        <title>Metabolic potential, ecology and presence of endohyphal bacteria is reflected in genomic diversity of Mucoromycotina.</title>
        <authorList>
            <person name="Muszewska A."/>
            <person name="Okrasinska A."/>
            <person name="Steczkiewicz K."/>
            <person name="Drgas O."/>
            <person name="Orlowska M."/>
            <person name="Perlinska-Lenart U."/>
            <person name="Aleksandrzak-Piekarczyk T."/>
            <person name="Szatraj K."/>
            <person name="Zielenkiewicz U."/>
            <person name="Pilsyk S."/>
            <person name="Malc E."/>
            <person name="Mieczkowski P."/>
            <person name="Kruszewska J.S."/>
            <person name="Biernat P."/>
            <person name="Pawlowska J."/>
        </authorList>
    </citation>
    <scope>NUCLEOTIDE SEQUENCE [LARGE SCALE GENOMIC DNA]</scope>
    <source>
        <strain evidence="2 3">CBS 142.35</strain>
    </source>
</reference>
<accession>A0A8H7SBS5</accession>
<organism evidence="2 3">
    <name type="scientific">Circinella minor</name>
    <dbReference type="NCBI Taxonomy" id="1195481"/>
    <lineage>
        <taxon>Eukaryota</taxon>
        <taxon>Fungi</taxon>
        <taxon>Fungi incertae sedis</taxon>
        <taxon>Mucoromycota</taxon>
        <taxon>Mucoromycotina</taxon>
        <taxon>Mucoromycetes</taxon>
        <taxon>Mucorales</taxon>
        <taxon>Lichtheimiaceae</taxon>
        <taxon>Circinella</taxon>
    </lineage>
</organism>
<dbReference type="OrthoDB" id="2286412at2759"/>
<dbReference type="EMBL" id="JAEPRB010000018">
    <property type="protein sequence ID" value="KAG2226256.1"/>
    <property type="molecule type" value="Genomic_DNA"/>
</dbReference>
<dbReference type="AlphaFoldDB" id="A0A8H7SBS5"/>
<evidence type="ECO:0000313" key="3">
    <source>
        <dbReference type="Proteomes" id="UP000646827"/>
    </source>
</evidence>
<evidence type="ECO:0000256" key="1">
    <source>
        <dbReference type="SAM" id="MobiDB-lite"/>
    </source>
</evidence>
<dbReference type="Proteomes" id="UP000646827">
    <property type="component" value="Unassembled WGS sequence"/>
</dbReference>
<gene>
    <name evidence="2" type="ORF">INT45_005928</name>
</gene>
<evidence type="ECO:0000313" key="2">
    <source>
        <dbReference type="EMBL" id="KAG2226256.1"/>
    </source>
</evidence>
<proteinExistence type="predicted"/>
<comment type="caution">
    <text evidence="2">The sequence shown here is derived from an EMBL/GenBank/DDBJ whole genome shotgun (WGS) entry which is preliminary data.</text>
</comment>
<protein>
    <submittedName>
        <fullName evidence="2">Uncharacterized protein</fullName>
    </submittedName>
</protein>
<keyword evidence="3" id="KW-1185">Reference proteome</keyword>
<feature type="compositionally biased region" description="Acidic residues" evidence="1">
    <location>
        <begin position="123"/>
        <end position="136"/>
    </location>
</feature>
<feature type="region of interest" description="Disordered" evidence="1">
    <location>
        <begin position="107"/>
        <end position="139"/>
    </location>
</feature>
<sequence>MNELSVVFLAGIGDYLKGTKSRASLAQFVDGNKEQTKLFIRQFDSETQATNNLVNKYVAQFKTTYPAKKKLTGKQVDLGIIYAEARLERSVQIESYRTLETGVSVAGRGTRGRISGNNGGSVEDTEDTEDTGDTEEVPEKASNGYNIIEGFNIFREEARTLAESQGLFINENLQQLLALDQILLLEFLELEMRVEGKLLTELGNTMAMIEHSSRKNIKCQIFDSYKAADDLDAKILDIFLAYMDKLPDEPLLNHTIKETELITKFLDPILNGMLNDHDTYHDFMTNTRSTDTEDERPDAEMVILKQRTVDYTVGYCEVKISESSSNTVEVHNDMVKLARFGKKLCDEEDLDGSLLALVVGMKLTFYMMVMRANVFYTMFEICSIEVPKCLSSFPSLVAKAHQIKQVIHAYHNH</sequence>